<evidence type="ECO:0000313" key="3">
    <source>
        <dbReference type="Proteomes" id="UP000244855"/>
    </source>
</evidence>
<accession>A0A2V1D159</accession>
<proteinExistence type="predicted"/>
<protein>
    <recommendedName>
        <fullName evidence="1">T6SS Phospholipase effector Tle1-like catalytic domain-containing protein</fullName>
    </recommendedName>
</protein>
<dbReference type="AlphaFoldDB" id="A0A2V1D159"/>
<keyword evidence="3" id="KW-1185">Reference proteome</keyword>
<dbReference type="EMBL" id="KZ805886">
    <property type="protein sequence ID" value="PVH91359.1"/>
    <property type="molecule type" value="Genomic_DNA"/>
</dbReference>
<organism evidence="2 3">
    <name type="scientific">Periconia macrospinosa</name>
    <dbReference type="NCBI Taxonomy" id="97972"/>
    <lineage>
        <taxon>Eukaryota</taxon>
        <taxon>Fungi</taxon>
        <taxon>Dikarya</taxon>
        <taxon>Ascomycota</taxon>
        <taxon>Pezizomycotina</taxon>
        <taxon>Dothideomycetes</taxon>
        <taxon>Pleosporomycetidae</taxon>
        <taxon>Pleosporales</taxon>
        <taxon>Massarineae</taxon>
        <taxon>Periconiaceae</taxon>
        <taxon>Periconia</taxon>
    </lineage>
</organism>
<dbReference type="OrthoDB" id="3162439at2759"/>
<dbReference type="Proteomes" id="UP000244855">
    <property type="component" value="Unassembled WGS sequence"/>
</dbReference>
<name>A0A2V1D159_9PLEO</name>
<evidence type="ECO:0000259" key="1">
    <source>
        <dbReference type="Pfam" id="PF09994"/>
    </source>
</evidence>
<sequence length="482" mass="54761">MSSEKRPRRLVLCFDGTGNAFHGDSSDTNVVKIYQMLDRDNVDQFHYYQPGIGTYVEGKIAAPNTPLRRFIAQVQATVDQAIGSSFVDHVTCGYRFLMRYYDPGDSVYIFGFSRGAYTARFLAEMVHTVGLLSRGNEEMVRFAWKTFAEFQQSRDKPEPSKEDEKRKDFMVKFKQTFCRPQVNIHFLGLFDCVNSVGQFEIPLFRKSFEHMATPAATHIRHAVSIHERRVKFKPALFILNDKKFSNDVVEMWFAGNHGDVGGGWKKAKGEAHLLSDTALVWMIHEVLNLKVSESKLAFKTLKIEHRDKVETRFQRGLKKALAVATPVKQSNYHLHDMLKFGGGVTWLMTIIWWIIEILPIFTRLELEKGKWVPRYWPPNLGAPRDIPHEASIHKSVYELRQAGLLTEEQMPRTGGDNPHVNVKGALNVWARARSPAQKLDKLEKPIANGFAHATIIITIAHFNADSPSSSSVDLGFLGLGNL</sequence>
<dbReference type="Pfam" id="PF09994">
    <property type="entry name" value="T6SS_Tle1-like_cat"/>
    <property type="match status" value="1"/>
</dbReference>
<dbReference type="InterPro" id="IPR018712">
    <property type="entry name" value="Tle1-like_cat"/>
</dbReference>
<dbReference type="PANTHER" id="PTHR33840:SF2">
    <property type="entry name" value="TLE1 PHOSPHOLIPASE DOMAIN-CONTAINING PROTEIN"/>
    <property type="match status" value="1"/>
</dbReference>
<reference evidence="2 3" key="1">
    <citation type="journal article" date="2018" name="Sci. Rep.">
        <title>Comparative genomics provides insights into the lifestyle and reveals functional heterogeneity of dark septate endophytic fungi.</title>
        <authorList>
            <person name="Knapp D.G."/>
            <person name="Nemeth J.B."/>
            <person name="Barry K."/>
            <person name="Hainaut M."/>
            <person name="Henrissat B."/>
            <person name="Johnson J."/>
            <person name="Kuo A."/>
            <person name="Lim J.H.P."/>
            <person name="Lipzen A."/>
            <person name="Nolan M."/>
            <person name="Ohm R.A."/>
            <person name="Tamas L."/>
            <person name="Grigoriev I.V."/>
            <person name="Spatafora J.W."/>
            <person name="Nagy L.G."/>
            <person name="Kovacs G.M."/>
        </authorList>
    </citation>
    <scope>NUCLEOTIDE SEQUENCE [LARGE SCALE GENOMIC DNA]</scope>
    <source>
        <strain evidence="2 3">DSE2036</strain>
    </source>
</reference>
<feature type="domain" description="T6SS Phospholipase effector Tle1-like catalytic" evidence="1">
    <location>
        <begin position="8"/>
        <end position="285"/>
    </location>
</feature>
<gene>
    <name evidence="2" type="ORF">DM02DRAFT_705213</name>
</gene>
<dbReference type="PANTHER" id="PTHR33840">
    <property type="match status" value="1"/>
</dbReference>
<dbReference type="STRING" id="97972.A0A2V1D159"/>
<evidence type="ECO:0000313" key="2">
    <source>
        <dbReference type="EMBL" id="PVH91359.1"/>
    </source>
</evidence>